<evidence type="ECO:0000313" key="8">
    <source>
        <dbReference type="EMBL" id="SVE92918.1"/>
    </source>
</evidence>
<feature type="transmembrane region" description="Helical" evidence="5">
    <location>
        <begin position="374"/>
        <end position="397"/>
    </location>
</feature>
<sequence>MDNDPDLNFSSWGSLGKARSQLSQFCEFFSEFSKFISPAYHHDRCERSVQMRLYSMHKREFGLVLLTFIACFGLGVFIGLAGPPITSTLRQSVSELNGHPNSSDMATGPYYLTSPMLTSYHQQLWVIAQVVTENKDDESFEKKFHVSVTMDGIMEDEHLNRIINADHTHNRTRDLACERQNCSEILILHMGYFDYPHYALTIRFYGLESIHNRYTIKDVNFFFRTYNPSFTRLEIWFRFFFLFCAFVITIWFFHGMKKYSVVHWSLEQRWMGILMPMLILYNDPLFPLGFLVDSWFPGALDAVFQASFLSALLMFWLCVYHGLRQNDRRFLIFYLPKLFIVGSIWMSMVTVAVWQEYAEINDPTFSYRFDTQHFYGFKVFFFVASAGYLAYLLILVFKAYSELRAMPFFDMRLKFMTLLVLLVLSISISVTVFRYGIGVLQDNFISQLSTNYRNSSEFLALYGLLNFYIFTMAYVYSPTNNAVLEHQVMKDNPAFSMVNDSDEDVVYGSEDEGRKPLTISLASKDDDSD</sequence>
<dbReference type="EMBL" id="LR023299">
    <property type="protein sequence ID" value="SVE92918.1"/>
    <property type="molecule type" value="mRNA"/>
</dbReference>
<dbReference type="GO" id="GO:0016020">
    <property type="term" value="C:membrane"/>
    <property type="evidence" value="ECO:0007669"/>
    <property type="project" value="UniProtKB-SubCell"/>
</dbReference>
<dbReference type="AlphaFoldDB" id="A0A4Y7NI68"/>
<evidence type="ECO:0000256" key="1">
    <source>
        <dbReference type="ARBA" id="ARBA00004141"/>
    </source>
</evidence>
<evidence type="ECO:0000256" key="4">
    <source>
        <dbReference type="ARBA" id="ARBA00023136"/>
    </source>
</evidence>
<dbReference type="Pfam" id="PF06664">
    <property type="entry name" value="WLS-like_TM"/>
    <property type="match status" value="1"/>
</dbReference>
<evidence type="ECO:0000256" key="3">
    <source>
        <dbReference type="ARBA" id="ARBA00022989"/>
    </source>
</evidence>
<evidence type="ECO:0000259" key="6">
    <source>
        <dbReference type="Pfam" id="PF06664"/>
    </source>
</evidence>
<keyword evidence="2 5" id="KW-0812">Transmembrane</keyword>
<dbReference type="Pfam" id="PF21885">
    <property type="entry name" value="TMEM181_GOLD"/>
    <property type="match status" value="1"/>
</dbReference>
<proteinExistence type="evidence at transcript level"/>
<organism evidence="8">
    <name type="scientific">Moina brachiata</name>
    <dbReference type="NCBI Taxonomy" id="675436"/>
    <lineage>
        <taxon>Eukaryota</taxon>
        <taxon>Metazoa</taxon>
        <taxon>Ecdysozoa</taxon>
        <taxon>Arthropoda</taxon>
        <taxon>Crustacea</taxon>
        <taxon>Branchiopoda</taxon>
        <taxon>Diplostraca</taxon>
        <taxon>Cladocera</taxon>
        <taxon>Anomopoda</taxon>
        <taxon>Moinidae</taxon>
        <taxon>Moina</taxon>
    </lineage>
</organism>
<accession>A0A4Y7NI68</accession>
<gene>
    <name evidence="8" type="primary">EOG090X03I5</name>
</gene>
<dbReference type="InterPro" id="IPR054077">
    <property type="entry name" value="TMEM181_GOLD"/>
</dbReference>
<evidence type="ECO:0000259" key="7">
    <source>
        <dbReference type="Pfam" id="PF21885"/>
    </source>
</evidence>
<feature type="transmembrane region" description="Helical" evidence="5">
    <location>
        <begin position="273"/>
        <end position="296"/>
    </location>
</feature>
<dbReference type="PANTHER" id="PTHR31918:SF1">
    <property type="entry name" value="TRANSMEMBRANE PROTEIN 181"/>
    <property type="match status" value="1"/>
</dbReference>
<feature type="transmembrane region" description="Helical" evidence="5">
    <location>
        <begin position="302"/>
        <end position="323"/>
    </location>
</feature>
<protein>
    <submittedName>
        <fullName evidence="8">EOG090X03I5</fullName>
    </submittedName>
</protein>
<feature type="transmembrane region" description="Helical" evidence="5">
    <location>
        <begin position="61"/>
        <end position="82"/>
    </location>
</feature>
<dbReference type="PANTHER" id="PTHR31918">
    <property type="entry name" value="TRANSMEMBRANE PROTEIN 181"/>
    <property type="match status" value="1"/>
</dbReference>
<dbReference type="GO" id="GO:0015643">
    <property type="term" value="F:toxic substance binding"/>
    <property type="evidence" value="ECO:0007669"/>
    <property type="project" value="InterPro"/>
</dbReference>
<name>A0A4Y7NI68_9CRUS</name>
<evidence type="ECO:0000256" key="5">
    <source>
        <dbReference type="SAM" id="Phobius"/>
    </source>
</evidence>
<feature type="transmembrane region" description="Helical" evidence="5">
    <location>
        <begin position="418"/>
        <end position="438"/>
    </location>
</feature>
<keyword evidence="4 5" id="KW-0472">Membrane</keyword>
<feature type="domain" description="Wntless-like transmembrane" evidence="6">
    <location>
        <begin position="227"/>
        <end position="479"/>
    </location>
</feature>
<dbReference type="InterPro" id="IPR047843">
    <property type="entry name" value="WLS-like_TM"/>
</dbReference>
<feature type="transmembrane region" description="Helical" evidence="5">
    <location>
        <begin position="458"/>
        <end position="476"/>
    </location>
</feature>
<feature type="domain" description="TMEM181 GOLD" evidence="7">
    <location>
        <begin position="108"/>
        <end position="226"/>
    </location>
</feature>
<comment type="subcellular location">
    <subcellularLocation>
        <location evidence="1">Membrane</location>
        <topology evidence="1">Multi-pass membrane protein</topology>
    </subcellularLocation>
</comment>
<keyword evidence="3 5" id="KW-1133">Transmembrane helix</keyword>
<feature type="transmembrane region" description="Helical" evidence="5">
    <location>
        <begin position="235"/>
        <end position="253"/>
    </location>
</feature>
<feature type="transmembrane region" description="Helical" evidence="5">
    <location>
        <begin position="330"/>
        <end position="354"/>
    </location>
</feature>
<dbReference type="InterPro" id="IPR040416">
    <property type="entry name" value="TMEM181"/>
</dbReference>
<evidence type="ECO:0000256" key="2">
    <source>
        <dbReference type="ARBA" id="ARBA00022692"/>
    </source>
</evidence>
<reference evidence="8" key="1">
    <citation type="submission" date="2018-08" db="EMBL/GenBank/DDBJ databases">
        <authorList>
            <person name="Cornetti L."/>
        </authorList>
    </citation>
    <scope>NUCLEOTIDE SEQUENCE</scope>
    <source>
        <strain evidence="8">DE-FRO-2-1</strain>
    </source>
</reference>